<gene>
    <name evidence="2" type="ORF">LQV63_02965</name>
</gene>
<comment type="caution">
    <text evidence="2">The sequence shown here is derived from an EMBL/GenBank/DDBJ whole genome shotgun (WGS) entry which is preliminary data.</text>
</comment>
<dbReference type="RefSeq" id="WP_233695583.1">
    <property type="nucleotide sequence ID" value="NZ_JAJNBZ010000002.1"/>
</dbReference>
<feature type="chain" id="PRO_5047292419" evidence="1">
    <location>
        <begin position="27"/>
        <end position="163"/>
    </location>
</feature>
<protein>
    <submittedName>
        <fullName evidence="2">Uncharacterized protein</fullName>
    </submittedName>
</protein>
<dbReference type="Proteomes" id="UP001199916">
    <property type="component" value="Unassembled WGS sequence"/>
</dbReference>
<evidence type="ECO:0000256" key="1">
    <source>
        <dbReference type="SAM" id="SignalP"/>
    </source>
</evidence>
<organism evidence="2 3">
    <name type="scientific">Paenibacillus profundus</name>
    <dbReference type="NCBI Taxonomy" id="1173085"/>
    <lineage>
        <taxon>Bacteria</taxon>
        <taxon>Bacillati</taxon>
        <taxon>Bacillota</taxon>
        <taxon>Bacilli</taxon>
        <taxon>Bacillales</taxon>
        <taxon>Paenibacillaceae</taxon>
        <taxon>Paenibacillus</taxon>
    </lineage>
</organism>
<accession>A0ABS8YDZ5</accession>
<evidence type="ECO:0000313" key="2">
    <source>
        <dbReference type="EMBL" id="MCE5168277.1"/>
    </source>
</evidence>
<keyword evidence="1" id="KW-0732">Signal</keyword>
<name>A0ABS8YDZ5_9BACL</name>
<sequence>MFKNKVKQTLLVALAVSMLAPASLFAKSANQEQLDRIYGPESGYSAIYKKPFQTLGPALYLWSSSFSTTSSHQIKEDITIPSDSVRSTIYVNASSEKNTGSNSTYEMHLEMYVPWSGWILQQTKSGEVGWQNEPFYFYKVKAGETYRLRIKGNVKGSIDVFNQ</sequence>
<reference evidence="2 3" key="1">
    <citation type="submission" date="2021-11" db="EMBL/GenBank/DDBJ databases">
        <title>Draft genome sequence of Paenibacillus profundus YoMME, a new Gram-positive bacteria with exoelectrogenic properties.</title>
        <authorList>
            <person name="Hubenova Y."/>
            <person name="Hubenova E."/>
            <person name="Manasiev Y."/>
            <person name="Peykov S."/>
            <person name="Mitov M."/>
        </authorList>
    </citation>
    <scope>NUCLEOTIDE SEQUENCE [LARGE SCALE GENOMIC DNA]</scope>
    <source>
        <strain evidence="2 3">YoMME</strain>
    </source>
</reference>
<feature type="signal peptide" evidence="1">
    <location>
        <begin position="1"/>
        <end position="26"/>
    </location>
</feature>
<proteinExistence type="predicted"/>
<keyword evidence="3" id="KW-1185">Reference proteome</keyword>
<dbReference type="EMBL" id="JAJNBZ010000002">
    <property type="protein sequence ID" value="MCE5168277.1"/>
    <property type="molecule type" value="Genomic_DNA"/>
</dbReference>
<evidence type="ECO:0000313" key="3">
    <source>
        <dbReference type="Proteomes" id="UP001199916"/>
    </source>
</evidence>